<comment type="caution">
    <text evidence="1">The sequence shown here is derived from an EMBL/GenBank/DDBJ whole genome shotgun (WGS) entry which is preliminary data.</text>
</comment>
<evidence type="ECO:0000313" key="1">
    <source>
        <dbReference type="EMBL" id="CAJ2670246.1"/>
    </source>
</evidence>
<dbReference type="EMBL" id="CASHSV030000615">
    <property type="protein sequence ID" value="CAJ2670246.1"/>
    <property type="molecule type" value="Genomic_DNA"/>
</dbReference>
<reference evidence="1" key="1">
    <citation type="submission" date="2023-10" db="EMBL/GenBank/DDBJ databases">
        <authorList>
            <person name="Rodriguez Cubillos JULIANA M."/>
            <person name="De Vega J."/>
        </authorList>
    </citation>
    <scope>NUCLEOTIDE SEQUENCE</scope>
</reference>
<evidence type="ECO:0000313" key="2">
    <source>
        <dbReference type="Proteomes" id="UP001177021"/>
    </source>
</evidence>
<protein>
    <submittedName>
        <fullName evidence="1">Uncharacterized protein</fullName>
    </submittedName>
</protein>
<gene>
    <name evidence="1" type="ORF">MILVUS5_LOCUS34304</name>
</gene>
<proteinExistence type="predicted"/>
<accession>A0ACB0LP80</accession>
<organism evidence="1 2">
    <name type="scientific">Trifolium pratense</name>
    <name type="common">Red clover</name>
    <dbReference type="NCBI Taxonomy" id="57577"/>
    <lineage>
        <taxon>Eukaryota</taxon>
        <taxon>Viridiplantae</taxon>
        <taxon>Streptophyta</taxon>
        <taxon>Embryophyta</taxon>
        <taxon>Tracheophyta</taxon>
        <taxon>Spermatophyta</taxon>
        <taxon>Magnoliopsida</taxon>
        <taxon>eudicotyledons</taxon>
        <taxon>Gunneridae</taxon>
        <taxon>Pentapetalae</taxon>
        <taxon>rosids</taxon>
        <taxon>fabids</taxon>
        <taxon>Fabales</taxon>
        <taxon>Fabaceae</taxon>
        <taxon>Papilionoideae</taxon>
        <taxon>50 kb inversion clade</taxon>
        <taxon>NPAAA clade</taxon>
        <taxon>Hologalegina</taxon>
        <taxon>IRL clade</taxon>
        <taxon>Trifolieae</taxon>
        <taxon>Trifolium</taxon>
    </lineage>
</organism>
<sequence>MVLQNKNWNTHNGGIIVSPFPPEQTISLGKNVEATAYLNLQKVESDHITLKEINAIIKSQNYTNSFLICLGDQFMSLEKDITDLKLLFEEQLTKQNLILKQLEKNKSDMESSEIIINKDVPIIQPPIAVEGFKLKSNNNEFIHVLEEKLKQMRLNVLSQKSMSDTSDIEDIDQLAEIFANEEINGQDEALKALESISDDNLRRKLIETLIRDNSREKTPLVTEAPYQLSEVLSRVMTTPYRGRGRGRNSGRGGRGGNNMLPYQESNIPLIGDWTSVGRPRQLPAPPKKEDQPSSSSNSNKIISYKEVMVNEPQEQNLEYFENPVTEKIIYIDDEDLSLTHNDGWSIKTRYLESRGYAGLYGKSRPNLEILLTITESVTITHYYQNNNPESFINFSKCHINKILLPREWGLNPNGEKAIKVAEGKYIYFNYWDYIQAFTQAFYYQNPKNKHSWFFSVNPEIVNKPIPNWFFEWWIKFGPSLEILPNEIGNLYNPWCDNSPLIAKIASTKLITGQCPCLFFINFQIPWIWRWTVTISKDKFNIPILERNFFFKWWTKMSSEDIQNLISKIKLAINNDKTSGIRQQSHQYSMADLKNYFQRKYPKETEEEIMVRILDHMKTQFLNTFPSAEKRDDMSTSSQGSMGQNMFEGLAGESQPEEEPTQEDFWDAMIQSIKTKRDKSQ</sequence>
<dbReference type="Proteomes" id="UP001177021">
    <property type="component" value="Unassembled WGS sequence"/>
</dbReference>
<keyword evidence="2" id="KW-1185">Reference proteome</keyword>
<name>A0ACB0LP80_TRIPR</name>